<sequence length="64" mass="7173">MGWWLHHFIITSLPPDAAMFDPNMYPLNFVFSALIPAIITAALAIVVHHKIKKINMLDALSSID</sequence>
<keyword evidence="1" id="KW-0472">Membrane</keyword>
<evidence type="ECO:0000256" key="1">
    <source>
        <dbReference type="SAM" id="Phobius"/>
    </source>
</evidence>
<accession>A0A8H9KH34</accession>
<dbReference type="EMBL" id="BLYO01000332">
    <property type="protein sequence ID" value="GFO99890.1"/>
    <property type="molecule type" value="Genomic_DNA"/>
</dbReference>
<reference evidence="2" key="1">
    <citation type="submission" date="2020-07" db="EMBL/GenBank/DDBJ databases">
        <title>Draft genome sequence of Lactobacillus helveticus strain H-8.</title>
        <authorList>
            <person name="Endo A."/>
            <person name="Maeno S."/>
            <person name="Kido Y."/>
        </authorList>
    </citation>
    <scope>NUCLEOTIDE SEQUENCE</scope>
    <source>
        <strain evidence="2">H-8</strain>
    </source>
</reference>
<keyword evidence="1" id="KW-0812">Transmembrane</keyword>
<comment type="caution">
    <text evidence="2">The sequence shown here is derived from an EMBL/GenBank/DDBJ whole genome shotgun (WGS) entry which is preliminary data.</text>
</comment>
<name>A0A8H9KH34_LACHE</name>
<evidence type="ECO:0000313" key="3">
    <source>
        <dbReference type="Proteomes" id="UP000618094"/>
    </source>
</evidence>
<evidence type="ECO:0000313" key="2">
    <source>
        <dbReference type="EMBL" id="GFO99890.1"/>
    </source>
</evidence>
<keyword evidence="1" id="KW-1133">Transmembrane helix</keyword>
<gene>
    <name evidence="2" type="ORF">LHEH8_16460</name>
</gene>
<organism evidence="2 3">
    <name type="scientific">Lactobacillus helveticus</name>
    <name type="common">Lactobacillus suntoryeus</name>
    <dbReference type="NCBI Taxonomy" id="1587"/>
    <lineage>
        <taxon>Bacteria</taxon>
        <taxon>Bacillati</taxon>
        <taxon>Bacillota</taxon>
        <taxon>Bacilli</taxon>
        <taxon>Lactobacillales</taxon>
        <taxon>Lactobacillaceae</taxon>
        <taxon>Lactobacillus</taxon>
    </lineage>
</organism>
<dbReference type="Proteomes" id="UP000618094">
    <property type="component" value="Unassembled WGS sequence"/>
</dbReference>
<dbReference type="AlphaFoldDB" id="A0A8H9KH34"/>
<protein>
    <submittedName>
        <fullName evidence="2">Uncharacterized protein</fullName>
    </submittedName>
</protein>
<proteinExistence type="predicted"/>
<feature type="transmembrane region" description="Helical" evidence="1">
    <location>
        <begin position="29"/>
        <end position="47"/>
    </location>
</feature>